<dbReference type="Pfam" id="PF00153">
    <property type="entry name" value="Mito_carr"/>
    <property type="match status" value="3"/>
</dbReference>
<keyword evidence="7" id="KW-1133">Transmembrane helix</keyword>
<keyword evidence="9 10" id="KW-0472">Membrane</keyword>
<dbReference type="GeneID" id="30199884"/>
<dbReference type="OrthoDB" id="2139348at2759"/>
<evidence type="ECO:0000256" key="7">
    <source>
        <dbReference type="ARBA" id="ARBA00022989"/>
    </source>
</evidence>
<evidence type="ECO:0000256" key="9">
    <source>
        <dbReference type="ARBA" id="ARBA00023136"/>
    </source>
</evidence>
<sequence length="303" mass="33442">MTDSEFSLKNSLKDILFGSLSGCTGKLIEYPFDTVKVRLQSQPHDQPLKYKNSFDCIKQTFTNEGFFGFYRGISSPIVGAAAENACLFVTYNIAQDFLKNQLSMKQNEELPLNLLVLSGGFSGCVASYILTPIELIKCKLQVEQVYSQKKSSIIQLIKQVLTNDGIKGFWHGQTGTLLRECGGTASWFGAYEFMSKELKIARLGSENINGAENTISELLISGACAGISYNLSLFPADTIKSKMQTSSVVNPDQKLTFISTAKLIYKHGGLKAFYRGLGITLTRAVPSNAVIFFTYEKLKKTFA</sequence>
<evidence type="ECO:0000256" key="1">
    <source>
        <dbReference type="ARBA" id="ARBA00004448"/>
    </source>
</evidence>
<dbReference type="Proteomes" id="UP000094112">
    <property type="component" value="Unassembled WGS sequence"/>
</dbReference>
<evidence type="ECO:0000256" key="6">
    <source>
        <dbReference type="ARBA" id="ARBA00022792"/>
    </source>
</evidence>
<dbReference type="InterPro" id="IPR018108">
    <property type="entry name" value="MCP_transmembrane"/>
</dbReference>
<keyword evidence="8" id="KW-0496">Mitochondrion</keyword>
<organism evidence="12 13">
    <name type="scientific">Wickerhamomyces anomalus (strain ATCC 58044 / CBS 1984 / NCYC 433 / NRRL Y-366-8)</name>
    <name type="common">Yeast</name>
    <name type="synonym">Hansenula anomala</name>
    <dbReference type="NCBI Taxonomy" id="683960"/>
    <lineage>
        <taxon>Eukaryota</taxon>
        <taxon>Fungi</taxon>
        <taxon>Dikarya</taxon>
        <taxon>Ascomycota</taxon>
        <taxon>Saccharomycotina</taxon>
        <taxon>Saccharomycetes</taxon>
        <taxon>Phaffomycetales</taxon>
        <taxon>Wickerhamomycetaceae</taxon>
        <taxon>Wickerhamomyces</taxon>
    </lineage>
</organism>
<evidence type="ECO:0000313" key="13">
    <source>
        <dbReference type="Proteomes" id="UP000094112"/>
    </source>
</evidence>
<dbReference type="GO" id="GO:0005743">
    <property type="term" value="C:mitochondrial inner membrane"/>
    <property type="evidence" value="ECO:0007669"/>
    <property type="project" value="UniProtKB-SubCell"/>
</dbReference>
<dbReference type="PANTHER" id="PTHR45624">
    <property type="entry name" value="MITOCHONDRIAL BASIC AMINO ACIDS TRANSPORTER-RELATED"/>
    <property type="match status" value="1"/>
</dbReference>
<evidence type="ECO:0000256" key="8">
    <source>
        <dbReference type="ARBA" id="ARBA00023128"/>
    </source>
</evidence>
<keyword evidence="6" id="KW-0999">Mitochondrion inner membrane</keyword>
<evidence type="ECO:0000256" key="10">
    <source>
        <dbReference type="PROSITE-ProRule" id="PRU00282"/>
    </source>
</evidence>
<evidence type="ECO:0000313" key="12">
    <source>
        <dbReference type="EMBL" id="ODQ62297.1"/>
    </source>
</evidence>
<dbReference type="FunFam" id="1.50.40.10:FF:000109">
    <property type="entry name" value="Ornithine carrier protein AmcA/Ort1"/>
    <property type="match status" value="1"/>
</dbReference>
<dbReference type="GO" id="GO:1990575">
    <property type="term" value="P:mitochondrial L-ornithine transmembrane transport"/>
    <property type="evidence" value="ECO:0007669"/>
    <property type="project" value="EnsemblFungi"/>
</dbReference>
<dbReference type="PRINTS" id="PR00926">
    <property type="entry name" value="MITOCARRIER"/>
</dbReference>
<dbReference type="SUPFAM" id="SSF103506">
    <property type="entry name" value="Mitochondrial carrier"/>
    <property type="match status" value="1"/>
</dbReference>
<dbReference type="GO" id="GO:0006526">
    <property type="term" value="P:L-arginine biosynthetic process"/>
    <property type="evidence" value="ECO:0007669"/>
    <property type="project" value="EnsemblFungi"/>
</dbReference>
<dbReference type="GO" id="GO:0000064">
    <property type="term" value="F:L-ornithine transmembrane transporter activity"/>
    <property type="evidence" value="ECO:0007669"/>
    <property type="project" value="EnsemblFungi"/>
</dbReference>
<dbReference type="Gene3D" id="1.50.40.10">
    <property type="entry name" value="Mitochondrial carrier domain"/>
    <property type="match status" value="1"/>
</dbReference>
<dbReference type="PANTHER" id="PTHR45624:SF31">
    <property type="entry name" value="MITOCHONDRIAL ORNITHINE TRANSPORTER 1"/>
    <property type="match status" value="1"/>
</dbReference>
<gene>
    <name evidence="12" type="ORF">WICANDRAFT_49726</name>
</gene>
<accession>A0A1E3PBN6</accession>
<evidence type="ECO:0000256" key="2">
    <source>
        <dbReference type="ARBA" id="ARBA00006375"/>
    </source>
</evidence>
<feature type="repeat" description="Solcar" evidence="10">
    <location>
        <begin position="9"/>
        <end position="97"/>
    </location>
</feature>
<name>A0A1E3PBN6_WICAA</name>
<dbReference type="STRING" id="683960.A0A1E3PBN6"/>
<keyword evidence="4 10" id="KW-0812">Transmembrane</keyword>
<keyword evidence="3 11" id="KW-0813">Transport</keyword>
<evidence type="ECO:0008006" key="14">
    <source>
        <dbReference type="Google" id="ProtNLM"/>
    </source>
</evidence>
<protein>
    <recommendedName>
        <fullName evidence="14">Mitochondrial ornithine carrier protein</fullName>
    </recommendedName>
</protein>
<keyword evidence="5" id="KW-0677">Repeat</keyword>
<dbReference type="AlphaFoldDB" id="A0A1E3PBN6"/>
<reference evidence="12 13" key="1">
    <citation type="journal article" date="2016" name="Proc. Natl. Acad. Sci. U.S.A.">
        <title>Comparative genomics of biotechnologically important yeasts.</title>
        <authorList>
            <person name="Riley R."/>
            <person name="Haridas S."/>
            <person name="Wolfe K.H."/>
            <person name="Lopes M.R."/>
            <person name="Hittinger C.T."/>
            <person name="Goeker M."/>
            <person name="Salamov A.A."/>
            <person name="Wisecaver J.H."/>
            <person name="Long T.M."/>
            <person name="Calvey C.H."/>
            <person name="Aerts A.L."/>
            <person name="Barry K.W."/>
            <person name="Choi C."/>
            <person name="Clum A."/>
            <person name="Coughlan A.Y."/>
            <person name="Deshpande S."/>
            <person name="Douglass A.P."/>
            <person name="Hanson S.J."/>
            <person name="Klenk H.-P."/>
            <person name="LaButti K.M."/>
            <person name="Lapidus A."/>
            <person name="Lindquist E.A."/>
            <person name="Lipzen A.M."/>
            <person name="Meier-Kolthoff J.P."/>
            <person name="Ohm R.A."/>
            <person name="Otillar R.P."/>
            <person name="Pangilinan J.L."/>
            <person name="Peng Y."/>
            <person name="Rokas A."/>
            <person name="Rosa C.A."/>
            <person name="Scheuner C."/>
            <person name="Sibirny A.A."/>
            <person name="Slot J.C."/>
            <person name="Stielow J.B."/>
            <person name="Sun H."/>
            <person name="Kurtzman C.P."/>
            <person name="Blackwell M."/>
            <person name="Grigoriev I.V."/>
            <person name="Jeffries T.W."/>
        </authorList>
    </citation>
    <scope>NUCLEOTIDE SEQUENCE [LARGE SCALE GENOMIC DNA]</scope>
    <source>
        <strain evidence="13">ATCC 58044 / CBS 1984 / NCYC 433 / NRRL Y-366-8</strain>
    </source>
</reference>
<dbReference type="RefSeq" id="XP_019041504.1">
    <property type="nucleotide sequence ID" value="XM_019182638.1"/>
</dbReference>
<feature type="repeat" description="Solcar" evidence="10">
    <location>
        <begin position="110"/>
        <end position="197"/>
    </location>
</feature>
<dbReference type="InterPro" id="IPR050567">
    <property type="entry name" value="Mitochondrial_Carrier"/>
</dbReference>
<feature type="repeat" description="Solcar" evidence="10">
    <location>
        <begin position="216"/>
        <end position="301"/>
    </location>
</feature>
<evidence type="ECO:0000256" key="5">
    <source>
        <dbReference type="ARBA" id="ARBA00022737"/>
    </source>
</evidence>
<dbReference type="PROSITE" id="PS50920">
    <property type="entry name" value="SOLCAR"/>
    <property type="match status" value="3"/>
</dbReference>
<dbReference type="InterPro" id="IPR002067">
    <property type="entry name" value="MCP"/>
</dbReference>
<dbReference type="InterPro" id="IPR023395">
    <property type="entry name" value="MCP_dom_sf"/>
</dbReference>
<dbReference type="EMBL" id="KV454208">
    <property type="protein sequence ID" value="ODQ62297.1"/>
    <property type="molecule type" value="Genomic_DNA"/>
</dbReference>
<evidence type="ECO:0000256" key="3">
    <source>
        <dbReference type="ARBA" id="ARBA00022448"/>
    </source>
</evidence>
<proteinExistence type="inferred from homology"/>
<evidence type="ECO:0000256" key="11">
    <source>
        <dbReference type="RuleBase" id="RU000488"/>
    </source>
</evidence>
<keyword evidence="13" id="KW-1185">Reference proteome</keyword>
<comment type="similarity">
    <text evidence="2 11">Belongs to the mitochondrial carrier (TC 2.A.29) family.</text>
</comment>
<evidence type="ECO:0000256" key="4">
    <source>
        <dbReference type="ARBA" id="ARBA00022692"/>
    </source>
</evidence>
<comment type="subcellular location">
    <subcellularLocation>
        <location evidence="1">Mitochondrion inner membrane</location>
        <topology evidence="1">Multi-pass membrane protein</topology>
    </subcellularLocation>
</comment>